<evidence type="ECO:0000256" key="1">
    <source>
        <dbReference type="SAM" id="Phobius"/>
    </source>
</evidence>
<feature type="transmembrane region" description="Helical" evidence="1">
    <location>
        <begin position="80"/>
        <end position="99"/>
    </location>
</feature>
<feature type="transmembrane region" description="Helical" evidence="1">
    <location>
        <begin position="9"/>
        <end position="31"/>
    </location>
</feature>
<feature type="transmembrane region" description="Helical" evidence="1">
    <location>
        <begin position="333"/>
        <end position="355"/>
    </location>
</feature>
<feature type="transmembrane region" description="Helical" evidence="1">
    <location>
        <begin position="211"/>
        <end position="228"/>
    </location>
</feature>
<dbReference type="GO" id="GO:0016747">
    <property type="term" value="F:acyltransferase activity, transferring groups other than amino-acyl groups"/>
    <property type="evidence" value="ECO:0007669"/>
    <property type="project" value="InterPro"/>
</dbReference>
<dbReference type="EMBL" id="DSYQ01000002">
    <property type="protein sequence ID" value="HGT70758.1"/>
    <property type="molecule type" value="Genomic_DNA"/>
</dbReference>
<feature type="transmembrane region" description="Helical" evidence="1">
    <location>
        <begin position="309"/>
        <end position="327"/>
    </location>
</feature>
<feature type="transmembrane region" description="Helical" evidence="1">
    <location>
        <begin position="266"/>
        <end position="288"/>
    </location>
</feature>
<keyword evidence="1" id="KW-0472">Membrane</keyword>
<dbReference type="InterPro" id="IPR002656">
    <property type="entry name" value="Acyl_transf_3_dom"/>
</dbReference>
<feature type="domain" description="Acyltransferase 3" evidence="2">
    <location>
        <begin position="12"/>
        <end position="345"/>
    </location>
</feature>
<accession>A0A7C4R4I8</accession>
<dbReference type="GO" id="GO:0009103">
    <property type="term" value="P:lipopolysaccharide biosynthetic process"/>
    <property type="evidence" value="ECO:0007669"/>
    <property type="project" value="TreeGrafter"/>
</dbReference>
<comment type="caution">
    <text evidence="3">The sequence shown here is derived from an EMBL/GenBank/DDBJ whole genome shotgun (WGS) entry which is preliminary data.</text>
</comment>
<proteinExistence type="predicted"/>
<feature type="transmembrane region" description="Helical" evidence="1">
    <location>
        <begin position="37"/>
        <end position="59"/>
    </location>
</feature>
<evidence type="ECO:0000313" key="3">
    <source>
        <dbReference type="EMBL" id="HGT70758.1"/>
    </source>
</evidence>
<dbReference type="Pfam" id="PF01757">
    <property type="entry name" value="Acyl_transf_3"/>
    <property type="match status" value="1"/>
</dbReference>
<organism evidence="3">
    <name type="scientific">candidate division CPR3 bacterium</name>
    <dbReference type="NCBI Taxonomy" id="2268181"/>
    <lineage>
        <taxon>Bacteria</taxon>
        <taxon>Bacteria division CPR3</taxon>
    </lineage>
</organism>
<dbReference type="PANTHER" id="PTHR23028">
    <property type="entry name" value="ACETYLTRANSFERASE"/>
    <property type="match status" value="1"/>
</dbReference>
<name>A0A7C4R4I8_UNCC3</name>
<feature type="transmembrane region" description="Helical" evidence="1">
    <location>
        <begin position="170"/>
        <end position="191"/>
    </location>
</feature>
<dbReference type="PANTHER" id="PTHR23028:SF53">
    <property type="entry name" value="ACYL_TRANSF_3 DOMAIN-CONTAINING PROTEIN"/>
    <property type="match status" value="1"/>
</dbReference>
<keyword evidence="1" id="KW-0812">Transmembrane</keyword>
<dbReference type="SUPFAM" id="SSF52266">
    <property type="entry name" value="SGNH hydrolase"/>
    <property type="match status" value="1"/>
</dbReference>
<evidence type="ECO:0000259" key="2">
    <source>
        <dbReference type="Pfam" id="PF01757"/>
    </source>
</evidence>
<feature type="transmembrane region" description="Helical" evidence="1">
    <location>
        <begin position="376"/>
        <end position="399"/>
    </location>
</feature>
<protein>
    <submittedName>
        <fullName evidence="3">Acyltransferase</fullName>
    </submittedName>
</protein>
<reference evidence="3" key="1">
    <citation type="journal article" date="2020" name="mSystems">
        <title>Genome- and Community-Level Interaction Insights into Carbon Utilization and Element Cycling Functions of Hydrothermarchaeota in Hydrothermal Sediment.</title>
        <authorList>
            <person name="Zhou Z."/>
            <person name="Liu Y."/>
            <person name="Xu W."/>
            <person name="Pan J."/>
            <person name="Luo Z.H."/>
            <person name="Li M."/>
        </authorList>
    </citation>
    <scope>NUCLEOTIDE SEQUENCE [LARGE SCALE GENOMIC DNA]</scope>
    <source>
        <strain evidence="3">SpSt-579</strain>
    </source>
</reference>
<feature type="transmembrane region" description="Helical" evidence="1">
    <location>
        <begin position="142"/>
        <end position="163"/>
    </location>
</feature>
<feature type="transmembrane region" description="Helical" evidence="1">
    <location>
        <begin position="240"/>
        <end position="260"/>
    </location>
</feature>
<dbReference type="AlphaFoldDB" id="A0A7C4R4I8"/>
<dbReference type="InterPro" id="IPR050879">
    <property type="entry name" value="Acyltransferase_3"/>
</dbReference>
<dbReference type="GO" id="GO:0016020">
    <property type="term" value="C:membrane"/>
    <property type="evidence" value="ECO:0007669"/>
    <property type="project" value="TreeGrafter"/>
</dbReference>
<keyword evidence="3" id="KW-0012">Acyltransferase</keyword>
<sequence>MKDNSDSHYYIPGLDGLRAIAVIAVVIYHLGFSYLPGGFLGVDVFFVISGFLITSLILLEIEKSGRIDFKKFYLRRARRLLPALFAVLFFCGLASVYFAPDTISSFRRDFFPSLFYFSNWGYIFTKQSYFEFIGHPPLLQHLWSLAIEEQFYLLWPGFALILWKIRKKTAIWIVAVCGVVFSTLLMLHLSLVMKAPIPNDPSRIYFGTDTHSMGLFVGIVLAVFFQPWKKRKKISSKTGFFVWLLGISALAFLFFSFLKIGEYSSFLYRGGFLVVAIFSVIAVFASSFQGVGFGKLISLWPMRYIGSRSYGIYLWHWPIFLVTRPGIDIKQTGTSAILIQLILLFIFSELSYRFVEMPIRNGAIDRIFAWFRKNEYYLQSTPALCFIFIFTISSAFLTLKVITSPIPKESDMIEEFGLVETDGSGLRFGGEEEAPKTQDLFCAPEGNLYLATRVDFNYQEKDCTKNKIVASAIGDSVILGASPSMGRGEFDLMTYAVVSESPQNSVNRALELNRSGKLADVVIVHTGNNGPITEKMLVSLLEGLRDRKRVVIVNNKERRSWEEPNNQLYAKIVPNYPNARLMDWREYFIDHPEYFHRDGIHVNITGAKKYAELAAILAQYPDEKDFRIKIVKYLNPFSRKKRVAEKAILSSISSFEK</sequence>
<keyword evidence="3" id="KW-0808">Transferase</keyword>
<keyword evidence="1" id="KW-1133">Transmembrane helix</keyword>
<gene>
    <name evidence="3" type="ORF">ENT43_00675</name>
</gene>